<dbReference type="SUPFAM" id="SSF52309">
    <property type="entry name" value="N-(deoxy)ribosyltransferase-like"/>
    <property type="match status" value="1"/>
</dbReference>
<gene>
    <name evidence="1" type="ORF">JOC86_000628</name>
</gene>
<accession>A0ABS2N8B0</accession>
<dbReference type="Gene3D" id="3.40.50.450">
    <property type="match status" value="1"/>
</dbReference>
<dbReference type="Pfam" id="PF05014">
    <property type="entry name" value="Nuc_deoxyrib_tr"/>
    <property type="match status" value="1"/>
</dbReference>
<dbReference type="InterPro" id="IPR007710">
    <property type="entry name" value="Nucleoside_deoxyribTrfase"/>
</dbReference>
<protein>
    <submittedName>
        <fullName evidence="1">Nucleoside 2-deoxyribosyltransferase</fullName>
    </submittedName>
</protein>
<proteinExistence type="predicted"/>
<sequence>MNFYIASSFSNKHYVNELAQSLERDGHEQLYDWTKNDRATNEKNLKKIGEAEKKAIMESDVFILFLPGGKGSHIELGIALSLVKQIWIYSRDGADFHPELTTTFYYIDGVKRFTGSIQEFITEMKDHCTLTR</sequence>
<name>A0ABS2N8B0_9BACI</name>
<organism evidence="1 2">
    <name type="scientific">Rossellomorea pakistanensis</name>
    <dbReference type="NCBI Taxonomy" id="992288"/>
    <lineage>
        <taxon>Bacteria</taxon>
        <taxon>Bacillati</taxon>
        <taxon>Bacillota</taxon>
        <taxon>Bacilli</taxon>
        <taxon>Bacillales</taxon>
        <taxon>Bacillaceae</taxon>
        <taxon>Rossellomorea</taxon>
    </lineage>
</organism>
<comment type="caution">
    <text evidence="1">The sequence shown here is derived from an EMBL/GenBank/DDBJ whole genome shotgun (WGS) entry which is preliminary data.</text>
</comment>
<evidence type="ECO:0000313" key="2">
    <source>
        <dbReference type="Proteomes" id="UP001646157"/>
    </source>
</evidence>
<dbReference type="RefSeq" id="WP_205168282.1">
    <property type="nucleotide sequence ID" value="NZ_JAFBDZ010000001.1"/>
</dbReference>
<reference evidence="1 2" key="1">
    <citation type="submission" date="2021-01" db="EMBL/GenBank/DDBJ databases">
        <title>Genomic Encyclopedia of Type Strains, Phase IV (KMG-IV): sequencing the most valuable type-strain genomes for metagenomic binning, comparative biology and taxonomic classification.</title>
        <authorList>
            <person name="Goeker M."/>
        </authorList>
    </citation>
    <scope>NUCLEOTIDE SEQUENCE [LARGE SCALE GENOMIC DNA]</scope>
    <source>
        <strain evidence="1 2">DSM 24834</strain>
    </source>
</reference>
<dbReference type="EMBL" id="JAFBDZ010000001">
    <property type="protein sequence ID" value="MBM7584091.1"/>
    <property type="molecule type" value="Genomic_DNA"/>
</dbReference>
<dbReference type="Proteomes" id="UP001646157">
    <property type="component" value="Unassembled WGS sequence"/>
</dbReference>
<keyword evidence="2" id="KW-1185">Reference proteome</keyword>
<evidence type="ECO:0000313" key="1">
    <source>
        <dbReference type="EMBL" id="MBM7584091.1"/>
    </source>
</evidence>